<reference evidence="2" key="2">
    <citation type="submission" date="2020-09" db="EMBL/GenBank/DDBJ databases">
        <authorList>
            <person name="Sun Q."/>
            <person name="Ohkuma M."/>
        </authorList>
    </citation>
    <scope>NUCLEOTIDE SEQUENCE</scope>
    <source>
        <strain evidence="2">JCM 4633</strain>
    </source>
</reference>
<evidence type="ECO:0000256" key="1">
    <source>
        <dbReference type="SAM" id="MobiDB-lite"/>
    </source>
</evidence>
<sequence length="65" mass="7007">MKELPRHVIDAPWPLLPLSYRQVSQENEDVAVLPEAEAEEAEAGAATLTAAPPARARDTLTAATR</sequence>
<feature type="region of interest" description="Disordered" evidence="1">
    <location>
        <begin position="36"/>
        <end position="65"/>
    </location>
</feature>
<dbReference type="EMBL" id="BMVB01000003">
    <property type="protein sequence ID" value="GHC39047.1"/>
    <property type="molecule type" value="Genomic_DNA"/>
</dbReference>
<proteinExistence type="predicted"/>
<evidence type="ECO:0000313" key="2">
    <source>
        <dbReference type="EMBL" id="GHC39047.1"/>
    </source>
</evidence>
<evidence type="ECO:0000313" key="3">
    <source>
        <dbReference type="Proteomes" id="UP000646244"/>
    </source>
</evidence>
<protein>
    <submittedName>
        <fullName evidence="2">Uncharacterized protein</fullName>
    </submittedName>
</protein>
<organism evidence="2 3">
    <name type="scientific">Streptomyces cinnamoneus</name>
    <name type="common">Streptoverticillium cinnamoneum</name>
    <dbReference type="NCBI Taxonomy" id="53446"/>
    <lineage>
        <taxon>Bacteria</taxon>
        <taxon>Bacillati</taxon>
        <taxon>Actinomycetota</taxon>
        <taxon>Actinomycetes</taxon>
        <taxon>Kitasatosporales</taxon>
        <taxon>Streptomycetaceae</taxon>
        <taxon>Streptomyces</taxon>
        <taxon>Streptomyces cinnamoneus group</taxon>
    </lineage>
</organism>
<accession>A0A918WEJ1</accession>
<feature type="compositionally biased region" description="Low complexity" evidence="1">
    <location>
        <begin position="43"/>
        <end position="65"/>
    </location>
</feature>
<name>A0A918WEJ1_STRCJ</name>
<comment type="caution">
    <text evidence="2">The sequence shown here is derived from an EMBL/GenBank/DDBJ whole genome shotgun (WGS) entry which is preliminary data.</text>
</comment>
<gene>
    <name evidence="2" type="ORF">GCM10010507_10910</name>
</gene>
<dbReference type="Proteomes" id="UP000646244">
    <property type="component" value="Unassembled WGS sequence"/>
</dbReference>
<dbReference type="AlphaFoldDB" id="A0A918WEJ1"/>
<reference evidence="2" key="1">
    <citation type="journal article" date="2014" name="Int. J. Syst. Evol. Microbiol.">
        <title>Complete genome sequence of Corynebacterium casei LMG S-19264T (=DSM 44701T), isolated from a smear-ripened cheese.</title>
        <authorList>
            <consortium name="US DOE Joint Genome Institute (JGI-PGF)"/>
            <person name="Walter F."/>
            <person name="Albersmeier A."/>
            <person name="Kalinowski J."/>
            <person name="Ruckert C."/>
        </authorList>
    </citation>
    <scope>NUCLEOTIDE SEQUENCE</scope>
    <source>
        <strain evidence="2">JCM 4633</strain>
    </source>
</reference>